<sequence>MITGLLSIPHLGDWVMMAMFQIAIWGLILWGIYALTHRH</sequence>
<evidence type="ECO:0000313" key="2">
    <source>
        <dbReference type="EMBL" id="AEW05068.1"/>
    </source>
</evidence>
<keyword evidence="1" id="KW-0472">Membrane</keyword>
<evidence type="ECO:0000313" key="3">
    <source>
        <dbReference type="Proteomes" id="UP000005439"/>
    </source>
</evidence>
<gene>
    <name evidence="2" type="ordered locus">Sulac_1571</name>
</gene>
<name>G8TYA4_SULAD</name>
<dbReference type="KEGG" id="sap:Sulac_1571"/>
<reference evidence="2 3" key="2">
    <citation type="journal article" date="2012" name="Stand. Genomic Sci.">
        <title>Complete genome sequence of the moderately thermophilic mineral-sulfide-oxidizing firmicute Sulfobacillus acidophilus type strain (NAL(T)).</title>
        <authorList>
            <person name="Anderson I."/>
            <person name="Chertkov O."/>
            <person name="Chen A."/>
            <person name="Saunders E."/>
            <person name="Lapidus A."/>
            <person name="Nolan M."/>
            <person name="Lucas S."/>
            <person name="Hammon N."/>
            <person name="Deshpande S."/>
            <person name="Cheng J.F."/>
            <person name="Han C."/>
            <person name="Tapia R."/>
            <person name="Goodwin L.A."/>
            <person name="Pitluck S."/>
            <person name="Liolios K."/>
            <person name="Pagani I."/>
            <person name="Ivanova N."/>
            <person name="Mikhailova N."/>
            <person name="Pati A."/>
            <person name="Palaniappan K."/>
            <person name="Land M."/>
            <person name="Pan C."/>
            <person name="Rohde M."/>
            <person name="Pukall R."/>
            <person name="Goker M."/>
            <person name="Detter J.C."/>
            <person name="Woyke T."/>
            <person name="Bristow J."/>
            <person name="Eisen J.A."/>
            <person name="Markowitz V."/>
            <person name="Hugenholtz P."/>
            <person name="Kyrpides N.C."/>
            <person name="Klenk H.P."/>
            <person name="Mavromatis K."/>
        </authorList>
    </citation>
    <scope>NUCLEOTIDE SEQUENCE [LARGE SCALE GENOMIC DNA]</scope>
    <source>
        <strain evidence="3">ATCC 700253 / DSM 10332 / NAL</strain>
    </source>
</reference>
<keyword evidence="1" id="KW-1133">Transmembrane helix</keyword>
<dbReference type="HOGENOM" id="CLU_3318074_0_0_9"/>
<dbReference type="Proteomes" id="UP000005439">
    <property type="component" value="Chromosome"/>
</dbReference>
<evidence type="ECO:0000256" key="1">
    <source>
        <dbReference type="SAM" id="Phobius"/>
    </source>
</evidence>
<keyword evidence="3" id="KW-1185">Reference proteome</keyword>
<organism evidence="2 3">
    <name type="scientific">Sulfobacillus acidophilus (strain ATCC 700253 / DSM 10332 / NAL)</name>
    <dbReference type="NCBI Taxonomy" id="679936"/>
    <lineage>
        <taxon>Bacteria</taxon>
        <taxon>Bacillati</taxon>
        <taxon>Bacillota</taxon>
        <taxon>Clostridia</taxon>
        <taxon>Eubacteriales</taxon>
        <taxon>Clostridiales Family XVII. Incertae Sedis</taxon>
        <taxon>Sulfobacillus</taxon>
    </lineage>
</organism>
<reference evidence="3" key="1">
    <citation type="submission" date="2011-12" db="EMBL/GenBank/DDBJ databases">
        <title>The complete genome of chromosome of Sulfobacillus acidophilus DSM 10332.</title>
        <authorList>
            <person name="Lucas S."/>
            <person name="Han J."/>
            <person name="Lapidus A."/>
            <person name="Bruce D."/>
            <person name="Goodwin L."/>
            <person name="Pitluck S."/>
            <person name="Peters L."/>
            <person name="Kyrpides N."/>
            <person name="Mavromatis K."/>
            <person name="Ivanova N."/>
            <person name="Mikhailova N."/>
            <person name="Chertkov O."/>
            <person name="Saunders E."/>
            <person name="Detter J.C."/>
            <person name="Tapia R."/>
            <person name="Han C."/>
            <person name="Land M."/>
            <person name="Hauser L."/>
            <person name="Markowitz V."/>
            <person name="Cheng J.-F."/>
            <person name="Hugenholtz P."/>
            <person name="Woyke T."/>
            <person name="Wu D."/>
            <person name="Pukall R."/>
            <person name="Gehrich-Schroeter G."/>
            <person name="Schneider S."/>
            <person name="Klenk H.-P."/>
            <person name="Eisen J.A."/>
        </authorList>
    </citation>
    <scope>NUCLEOTIDE SEQUENCE [LARGE SCALE GENOMIC DNA]</scope>
    <source>
        <strain evidence="3">ATCC 700253 / DSM 10332 / NAL</strain>
    </source>
</reference>
<dbReference type="EMBL" id="CP003179">
    <property type="protein sequence ID" value="AEW05068.1"/>
    <property type="molecule type" value="Genomic_DNA"/>
</dbReference>
<dbReference type="AlphaFoldDB" id="G8TYA4"/>
<feature type="transmembrane region" description="Helical" evidence="1">
    <location>
        <begin position="14"/>
        <end position="35"/>
    </location>
</feature>
<protein>
    <submittedName>
        <fullName evidence="2">Uncharacterized protein</fullName>
    </submittedName>
</protein>
<proteinExistence type="predicted"/>
<keyword evidence="1" id="KW-0812">Transmembrane</keyword>
<dbReference type="PATRIC" id="fig|679936.5.peg.1637"/>
<accession>G8TYA4</accession>